<keyword evidence="3" id="KW-0964">Secreted</keyword>
<dbReference type="STRING" id="56216.A0A1A6GKT5"/>
<evidence type="ECO:0000256" key="1">
    <source>
        <dbReference type="ARBA" id="ARBA00004613"/>
    </source>
</evidence>
<reference evidence="5 6" key="1">
    <citation type="submission" date="2016-06" db="EMBL/GenBank/DDBJ databases">
        <title>The Draft Genome Sequence and Annotation of the Desert Woodrat Neotoma lepida.</title>
        <authorList>
            <person name="Campbell M."/>
            <person name="Oakeson K.F."/>
            <person name="Yandell M."/>
            <person name="Halpert J.R."/>
            <person name="Dearing D."/>
        </authorList>
    </citation>
    <scope>NUCLEOTIDE SEQUENCE [LARGE SCALE GENOMIC DNA]</scope>
    <source>
        <strain evidence="5">417</strain>
        <tissue evidence="5">Liver</tissue>
    </source>
</reference>
<dbReference type="Proteomes" id="UP000092124">
    <property type="component" value="Unassembled WGS sequence"/>
</dbReference>
<comment type="caution">
    <text evidence="5">The sequence shown here is derived from an EMBL/GenBank/DDBJ whole genome shotgun (WGS) entry which is preliminary data.</text>
</comment>
<dbReference type="OrthoDB" id="9834561at2759"/>
<evidence type="ECO:0000256" key="4">
    <source>
        <dbReference type="ARBA" id="ARBA00022729"/>
    </source>
</evidence>
<dbReference type="EMBL" id="LZPO01087308">
    <property type="protein sequence ID" value="OBS66330.1"/>
    <property type="molecule type" value="Genomic_DNA"/>
</dbReference>
<dbReference type="Pfam" id="PF14653">
    <property type="entry name" value="IGFL"/>
    <property type="match status" value="1"/>
</dbReference>
<dbReference type="GO" id="GO:0005615">
    <property type="term" value="C:extracellular space"/>
    <property type="evidence" value="ECO:0007669"/>
    <property type="project" value="TreeGrafter"/>
</dbReference>
<feature type="non-terminal residue" evidence="5">
    <location>
        <position position="1"/>
    </location>
</feature>
<keyword evidence="4" id="KW-0732">Signal</keyword>
<dbReference type="PANTHER" id="PTHR34827:SF5">
    <property type="entry name" value="INSULIN GROWTH FACTOR-LIKE FAMILY MEMBER 3"/>
    <property type="match status" value="1"/>
</dbReference>
<dbReference type="PANTHER" id="PTHR34827">
    <property type="entry name" value="INSULIN GROWTH FACTOR-LIKE FAMILY MEMBER 3-RELATED"/>
    <property type="match status" value="1"/>
</dbReference>
<dbReference type="InterPro" id="IPR032744">
    <property type="entry name" value="IGFL"/>
</dbReference>
<evidence type="ECO:0000313" key="6">
    <source>
        <dbReference type="Proteomes" id="UP000092124"/>
    </source>
</evidence>
<dbReference type="AlphaFoldDB" id="A0A1A6GKT5"/>
<protein>
    <submittedName>
        <fullName evidence="5">Uncharacterized protein</fullName>
    </submittedName>
</protein>
<evidence type="ECO:0000256" key="2">
    <source>
        <dbReference type="ARBA" id="ARBA00009529"/>
    </source>
</evidence>
<proteinExistence type="inferred from homology"/>
<gene>
    <name evidence="5" type="ORF">A6R68_05131</name>
</gene>
<accession>A0A1A6GKT5</accession>
<keyword evidence="6" id="KW-1185">Reference proteome</keyword>
<evidence type="ECO:0000313" key="5">
    <source>
        <dbReference type="EMBL" id="OBS66330.1"/>
    </source>
</evidence>
<dbReference type="GO" id="GO:0005102">
    <property type="term" value="F:signaling receptor binding"/>
    <property type="evidence" value="ECO:0007669"/>
    <property type="project" value="TreeGrafter"/>
</dbReference>
<comment type="similarity">
    <text evidence="2">Belongs to the IGFL family.</text>
</comment>
<evidence type="ECO:0000256" key="3">
    <source>
        <dbReference type="ARBA" id="ARBA00022525"/>
    </source>
</evidence>
<name>A0A1A6GKT5_NEOLE</name>
<comment type="subcellular location">
    <subcellularLocation>
        <location evidence="1">Secreted</location>
    </subcellularLocation>
</comment>
<sequence length="150" mass="16469">KESLLRTDAEQSKGVEYCVWSESLGVRLAGTPPDIGPLIDNSVCGIPLALVFLYGGPAGAWLLLCQPVPRCGDRIYNPSEQCCEDDNILSINQTRFCGPRCIYWPCFELCCSEPFGPKQKFLIKLKLQGEKSHCNSSPISGDCARGRGRV</sequence>
<organism evidence="5 6">
    <name type="scientific">Neotoma lepida</name>
    <name type="common">Desert woodrat</name>
    <dbReference type="NCBI Taxonomy" id="56216"/>
    <lineage>
        <taxon>Eukaryota</taxon>
        <taxon>Metazoa</taxon>
        <taxon>Chordata</taxon>
        <taxon>Craniata</taxon>
        <taxon>Vertebrata</taxon>
        <taxon>Euteleostomi</taxon>
        <taxon>Mammalia</taxon>
        <taxon>Eutheria</taxon>
        <taxon>Euarchontoglires</taxon>
        <taxon>Glires</taxon>
        <taxon>Rodentia</taxon>
        <taxon>Myomorpha</taxon>
        <taxon>Muroidea</taxon>
        <taxon>Cricetidae</taxon>
        <taxon>Neotominae</taxon>
        <taxon>Neotoma</taxon>
    </lineage>
</organism>